<dbReference type="InterPro" id="IPR019734">
    <property type="entry name" value="TPR_rpt"/>
</dbReference>
<dbReference type="InterPro" id="IPR050498">
    <property type="entry name" value="Ycf3"/>
</dbReference>
<feature type="repeat" description="TPR" evidence="3">
    <location>
        <begin position="289"/>
        <end position="322"/>
    </location>
</feature>
<dbReference type="Pfam" id="PF13371">
    <property type="entry name" value="TPR_9"/>
    <property type="match status" value="1"/>
</dbReference>
<sequence length="409" mass="44682">MKWYYGLPSLVIGVSIALVQPQAVTAICSNNQVDAIAKKITVLVLIRGAINGSGSGVIIQRNNNTYTVLTAYHVVKDPNSQYQIVTPDGQYYQVNYQTVKQPTNNMDSAVLQFTSNQNYPVAKIGNSDAVKRLANIYLAGFPGKRGGMRVPPVYDCSDGQVIANATETITEDGYTLFHKSSAQPGMSGGAVFNEQGEVIGIFGKGENPSFQTERTTGRNYSIPINTFIRWSAGVGVNLGISLPDEANDKIRQADDYLVEADYKFNRKDYSGAILAYNEVIRLDPNYAEALLYRDRGSSYYALGNTQAAMADFNEAIRINPQDVKAYAVRGLARYKLGDKQGAIGDFNEVIKINPKDPRAYAGRGIARYDLGDKPGAIADLKMAVNLSGQQGNKKLYLLLVSKLLRILGI</sequence>
<dbReference type="Pfam" id="PF13414">
    <property type="entry name" value="TPR_11"/>
    <property type="match status" value="1"/>
</dbReference>
<dbReference type="Proteomes" id="UP001211249">
    <property type="component" value="Unassembled WGS sequence"/>
</dbReference>
<evidence type="ECO:0000256" key="3">
    <source>
        <dbReference type="PROSITE-ProRule" id="PRU00339"/>
    </source>
</evidence>
<keyword evidence="1" id="KW-0677">Repeat</keyword>
<dbReference type="InterPro" id="IPR043504">
    <property type="entry name" value="Peptidase_S1_PA_chymotrypsin"/>
</dbReference>
<dbReference type="RefSeq" id="WP_271795009.1">
    <property type="nucleotide sequence ID" value="NZ_JAQMUC010000022.1"/>
</dbReference>
<comment type="caution">
    <text evidence="4">The sequence shown here is derived from an EMBL/GenBank/DDBJ whole genome shotgun (WGS) entry which is preliminary data.</text>
</comment>
<organism evidence="4 5">
    <name type="scientific">Dolichospermum planctonicum CS-1226</name>
    <dbReference type="NCBI Taxonomy" id="3021751"/>
    <lineage>
        <taxon>Bacteria</taxon>
        <taxon>Bacillati</taxon>
        <taxon>Cyanobacteriota</taxon>
        <taxon>Cyanophyceae</taxon>
        <taxon>Nostocales</taxon>
        <taxon>Aphanizomenonaceae</taxon>
        <taxon>Dolichospermum</taxon>
        <taxon>Dolichospermum planctonicum</taxon>
    </lineage>
</organism>
<evidence type="ECO:0000256" key="1">
    <source>
        <dbReference type="ARBA" id="ARBA00022737"/>
    </source>
</evidence>
<feature type="repeat" description="TPR" evidence="3">
    <location>
        <begin position="323"/>
        <end position="356"/>
    </location>
</feature>
<dbReference type="SUPFAM" id="SSF50494">
    <property type="entry name" value="Trypsin-like serine proteases"/>
    <property type="match status" value="1"/>
</dbReference>
<dbReference type="Gene3D" id="1.25.40.10">
    <property type="entry name" value="Tetratricopeptide repeat domain"/>
    <property type="match status" value="2"/>
</dbReference>
<evidence type="ECO:0000256" key="2">
    <source>
        <dbReference type="ARBA" id="ARBA00022803"/>
    </source>
</evidence>
<dbReference type="PROSITE" id="PS50293">
    <property type="entry name" value="TPR_REGION"/>
    <property type="match status" value="1"/>
</dbReference>
<reference evidence="4 5" key="1">
    <citation type="submission" date="2023-01" db="EMBL/GenBank/DDBJ databases">
        <title>Genomes from the Australian National Cyanobacteria Reference Collection.</title>
        <authorList>
            <person name="Willis A."/>
            <person name="Lee E.M.F."/>
        </authorList>
    </citation>
    <scope>NUCLEOTIDE SEQUENCE [LARGE SCALE GENOMIC DNA]</scope>
    <source>
        <strain evidence="4 5">CS-1226</strain>
    </source>
</reference>
<dbReference type="InterPro" id="IPR011990">
    <property type="entry name" value="TPR-like_helical_dom_sf"/>
</dbReference>
<name>A0ABT5ACH5_9CYAN</name>
<proteinExistence type="predicted"/>
<dbReference type="SMART" id="SM00028">
    <property type="entry name" value="TPR"/>
    <property type="match status" value="4"/>
</dbReference>
<dbReference type="PROSITE" id="PS50005">
    <property type="entry name" value="TPR"/>
    <property type="match status" value="3"/>
</dbReference>
<evidence type="ECO:0000313" key="4">
    <source>
        <dbReference type="EMBL" id="MDB9534994.1"/>
    </source>
</evidence>
<feature type="repeat" description="TPR" evidence="3">
    <location>
        <begin position="253"/>
        <end position="286"/>
    </location>
</feature>
<dbReference type="PANTHER" id="PTHR44858:SF1">
    <property type="entry name" value="UDP-N-ACETYLGLUCOSAMINE--PEPTIDE N-ACETYLGLUCOSAMINYLTRANSFERASE SPINDLY-RELATED"/>
    <property type="match status" value="1"/>
</dbReference>
<dbReference type="Pfam" id="PF13365">
    <property type="entry name" value="Trypsin_2"/>
    <property type="match status" value="1"/>
</dbReference>
<protein>
    <submittedName>
        <fullName evidence="4">Tetratricopeptide repeat protein</fullName>
    </submittedName>
</protein>
<dbReference type="InterPro" id="IPR009003">
    <property type="entry name" value="Peptidase_S1_PA"/>
</dbReference>
<keyword evidence="2 3" id="KW-0802">TPR repeat</keyword>
<accession>A0ABT5ACH5</accession>
<dbReference type="EMBL" id="JAQMUC010000022">
    <property type="protein sequence ID" value="MDB9534994.1"/>
    <property type="molecule type" value="Genomic_DNA"/>
</dbReference>
<dbReference type="Gene3D" id="2.40.10.10">
    <property type="entry name" value="Trypsin-like serine proteases"/>
    <property type="match status" value="2"/>
</dbReference>
<keyword evidence="5" id="KW-1185">Reference proteome</keyword>
<dbReference type="PANTHER" id="PTHR44858">
    <property type="entry name" value="TETRATRICOPEPTIDE REPEAT PROTEIN 6"/>
    <property type="match status" value="1"/>
</dbReference>
<gene>
    <name evidence="4" type="ORF">PN451_03880</name>
</gene>
<dbReference type="SUPFAM" id="SSF48452">
    <property type="entry name" value="TPR-like"/>
    <property type="match status" value="1"/>
</dbReference>
<evidence type="ECO:0000313" key="5">
    <source>
        <dbReference type="Proteomes" id="UP001211249"/>
    </source>
</evidence>